<dbReference type="Proteomes" id="UP000824120">
    <property type="component" value="Chromosome 7"/>
</dbReference>
<gene>
    <name evidence="1" type="ORF">H5410_039305</name>
</gene>
<evidence type="ECO:0000313" key="1">
    <source>
        <dbReference type="EMBL" id="KAG5598073.1"/>
    </source>
</evidence>
<comment type="caution">
    <text evidence="1">The sequence shown here is derived from an EMBL/GenBank/DDBJ whole genome shotgun (WGS) entry which is preliminary data.</text>
</comment>
<dbReference type="EMBL" id="JACXVP010000007">
    <property type="protein sequence ID" value="KAG5598073.1"/>
    <property type="molecule type" value="Genomic_DNA"/>
</dbReference>
<sequence length="145" mass="15751">MSEPNQPDQSNVSLNQSFSIPDVPPILAADVHDFADAQKVNYAIPDIERSFEELRKPLQLMQSRHKENINVDTQSSTFQFKKQPSPPIRIDLVDVGGVVEDDVSVSVNEGGHQVIDDTGGVADDVVGVSINESGQQVIVNANVCI</sequence>
<proteinExistence type="predicted"/>
<reference evidence="1 2" key="1">
    <citation type="submission" date="2020-09" db="EMBL/GenBank/DDBJ databases">
        <title>De no assembly of potato wild relative species, Solanum commersonii.</title>
        <authorList>
            <person name="Cho K."/>
        </authorList>
    </citation>
    <scope>NUCLEOTIDE SEQUENCE [LARGE SCALE GENOMIC DNA]</scope>
    <source>
        <strain evidence="1">LZ3.2</strain>
        <tissue evidence="1">Leaf</tissue>
    </source>
</reference>
<accession>A0A9J5YCP5</accession>
<keyword evidence="2" id="KW-1185">Reference proteome</keyword>
<dbReference type="AlphaFoldDB" id="A0A9J5YCP5"/>
<evidence type="ECO:0000313" key="2">
    <source>
        <dbReference type="Proteomes" id="UP000824120"/>
    </source>
</evidence>
<protein>
    <submittedName>
        <fullName evidence="1">Uncharacterized protein</fullName>
    </submittedName>
</protein>
<organism evidence="1 2">
    <name type="scientific">Solanum commersonii</name>
    <name type="common">Commerson's wild potato</name>
    <name type="synonym">Commerson's nightshade</name>
    <dbReference type="NCBI Taxonomy" id="4109"/>
    <lineage>
        <taxon>Eukaryota</taxon>
        <taxon>Viridiplantae</taxon>
        <taxon>Streptophyta</taxon>
        <taxon>Embryophyta</taxon>
        <taxon>Tracheophyta</taxon>
        <taxon>Spermatophyta</taxon>
        <taxon>Magnoliopsida</taxon>
        <taxon>eudicotyledons</taxon>
        <taxon>Gunneridae</taxon>
        <taxon>Pentapetalae</taxon>
        <taxon>asterids</taxon>
        <taxon>lamiids</taxon>
        <taxon>Solanales</taxon>
        <taxon>Solanaceae</taxon>
        <taxon>Solanoideae</taxon>
        <taxon>Solaneae</taxon>
        <taxon>Solanum</taxon>
    </lineage>
</organism>
<name>A0A9J5YCP5_SOLCO</name>